<evidence type="ECO:0000256" key="8">
    <source>
        <dbReference type="SAM" id="Phobius"/>
    </source>
</evidence>
<feature type="domain" description="Phosphatidic acid phosphatase type 2/haloperoxidase" evidence="9">
    <location>
        <begin position="79"/>
        <end position="190"/>
    </location>
</feature>
<evidence type="ECO:0000256" key="1">
    <source>
        <dbReference type="ARBA" id="ARBA00004141"/>
    </source>
</evidence>
<feature type="transmembrane region" description="Helical" evidence="8">
    <location>
        <begin position="51"/>
        <end position="72"/>
    </location>
</feature>
<dbReference type="EC" id="3.6.1.27" evidence="2"/>
<reference evidence="10 11" key="1">
    <citation type="submission" date="2019-04" db="EMBL/GenBank/DDBJ databases">
        <authorList>
            <person name="Hwang J.C."/>
        </authorList>
    </citation>
    <scope>NUCLEOTIDE SEQUENCE [LARGE SCALE GENOMIC DNA]</scope>
    <source>
        <strain evidence="10 11">IMCC35002</strain>
    </source>
</reference>
<dbReference type="InterPro" id="IPR007267">
    <property type="entry name" value="GtrA_DPMS_TM"/>
</dbReference>
<evidence type="ECO:0000256" key="7">
    <source>
        <dbReference type="ARBA" id="ARBA00047594"/>
    </source>
</evidence>
<keyword evidence="5 8" id="KW-0472">Membrane</keyword>
<comment type="caution">
    <text evidence="10">The sequence shown here is derived from an EMBL/GenBank/DDBJ whole genome shotgun (WGS) entry which is preliminary data.</text>
</comment>
<comment type="subcellular location">
    <subcellularLocation>
        <location evidence="1">Membrane</location>
        <topology evidence="1">Multi-pass membrane protein</topology>
    </subcellularLocation>
</comment>
<dbReference type="PANTHER" id="PTHR14969">
    <property type="entry name" value="SPHINGOSINE-1-PHOSPHATE PHOSPHOHYDROLASE"/>
    <property type="match status" value="1"/>
</dbReference>
<accession>A0A4V5NWK4</accession>
<feature type="transmembrane region" description="Helical" evidence="8">
    <location>
        <begin position="124"/>
        <end position="145"/>
    </location>
</feature>
<gene>
    <name evidence="10" type="ORF">FCL42_00585</name>
</gene>
<evidence type="ECO:0000313" key="10">
    <source>
        <dbReference type="EMBL" id="TKB58288.1"/>
    </source>
</evidence>
<dbReference type="OrthoDB" id="9795979at2"/>
<keyword evidence="4 8" id="KW-1133">Transmembrane helix</keyword>
<feature type="transmembrane region" description="Helical" evidence="8">
    <location>
        <begin position="289"/>
        <end position="310"/>
    </location>
</feature>
<dbReference type="InterPro" id="IPR036938">
    <property type="entry name" value="PAP2/HPO_sf"/>
</dbReference>
<dbReference type="GO" id="GO:0042392">
    <property type="term" value="F:sphingosine-1-phosphate phosphatase activity"/>
    <property type="evidence" value="ECO:0007669"/>
    <property type="project" value="TreeGrafter"/>
</dbReference>
<keyword evidence="3 8" id="KW-0812">Transmembrane</keyword>
<dbReference type="GO" id="GO:0016020">
    <property type="term" value="C:membrane"/>
    <property type="evidence" value="ECO:0007669"/>
    <property type="project" value="UniProtKB-SubCell"/>
</dbReference>
<feature type="transmembrane region" description="Helical" evidence="8">
    <location>
        <begin position="237"/>
        <end position="257"/>
    </location>
</feature>
<dbReference type="InterPro" id="IPR000326">
    <property type="entry name" value="PAP2/HPO"/>
</dbReference>
<dbReference type="Proteomes" id="UP000305675">
    <property type="component" value="Unassembled WGS sequence"/>
</dbReference>
<dbReference type="Gene3D" id="1.20.144.10">
    <property type="entry name" value="Phosphatidic acid phosphatase type 2/haloperoxidase"/>
    <property type="match status" value="1"/>
</dbReference>
<evidence type="ECO:0000256" key="2">
    <source>
        <dbReference type="ARBA" id="ARBA00012374"/>
    </source>
</evidence>
<feature type="transmembrane region" description="Helical" evidence="8">
    <location>
        <begin position="79"/>
        <end position="104"/>
    </location>
</feature>
<dbReference type="Pfam" id="PF04138">
    <property type="entry name" value="GtrA_DPMS_TM"/>
    <property type="match status" value="1"/>
</dbReference>
<dbReference type="Pfam" id="PF01569">
    <property type="entry name" value="PAP2"/>
    <property type="match status" value="1"/>
</dbReference>
<protein>
    <recommendedName>
        <fullName evidence="2">undecaprenyl-diphosphate phosphatase</fullName>
        <ecNumber evidence="2">3.6.1.27</ecNumber>
    </recommendedName>
    <alternativeName>
        <fullName evidence="6">Undecaprenyl pyrophosphate phosphatase</fullName>
    </alternativeName>
</protein>
<evidence type="ECO:0000256" key="6">
    <source>
        <dbReference type="ARBA" id="ARBA00032707"/>
    </source>
</evidence>
<feature type="transmembrane region" description="Helical" evidence="8">
    <location>
        <begin position="316"/>
        <end position="336"/>
    </location>
</feature>
<dbReference type="GO" id="GO:0000271">
    <property type="term" value="P:polysaccharide biosynthetic process"/>
    <property type="evidence" value="ECO:0007669"/>
    <property type="project" value="InterPro"/>
</dbReference>
<evidence type="ECO:0000256" key="4">
    <source>
        <dbReference type="ARBA" id="ARBA00022989"/>
    </source>
</evidence>
<dbReference type="SMART" id="SM00014">
    <property type="entry name" value="acidPPc"/>
    <property type="match status" value="1"/>
</dbReference>
<dbReference type="PANTHER" id="PTHR14969:SF13">
    <property type="entry name" value="AT30094P"/>
    <property type="match status" value="1"/>
</dbReference>
<dbReference type="AlphaFoldDB" id="A0A4V5NWK4"/>
<dbReference type="GO" id="GO:0050380">
    <property type="term" value="F:undecaprenyl-diphosphatase activity"/>
    <property type="evidence" value="ECO:0007669"/>
    <property type="project" value="UniProtKB-EC"/>
</dbReference>
<feature type="transmembrane region" description="Helical" evidence="8">
    <location>
        <begin position="152"/>
        <end position="171"/>
    </location>
</feature>
<feature type="transmembrane region" description="Helical" evidence="8">
    <location>
        <begin position="12"/>
        <end position="31"/>
    </location>
</feature>
<evidence type="ECO:0000256" key="3">
    <source>
        <dbReference type="ARBA" id="ARBA00022692"/>
    </source>
</evidence>
<feature type="transmembrane region" description="Helical" evidence="8">
    <location>
        <begin position="177"/>
        <end position="193"/>
    </location>
</feature>
<proteinExistence type="predicted"/>
<feature type="transmembrane region" description="Helical" evidence="8">
    <location>
        <begin position="387"/>
        <end position="410"/>
    </location>
</feature>
<dbReference type="RefSeq" id="WP_136861436.1">
    <property type="nucleotide sequence ID" value="NZ_SWCJ01000001.1"/>
</dbReference>
<dbReference type="SUPFAM" id="SSF48317">
    <property type="entry name" value="Acid phosphatase/Vanadium-dependent haloperoxidase"/>
    <property type="match status" value="1"/>
</dbReference>
<feature type="transmembrane region" description="Helical" evidence="8">
    <location>
        <begin position="214"/>
        <end position="231"/>
    </location>
</feature>
<name>A0A4V5NWK4_9GAMM</name>
<evidence type="ECO:0000259" key="9">
    <source>
        <dbReference type="SMART" id="SM00014"/>
    </source>
</evidence>
<evidence type="ECO:0000256" key="5">
    <source>
        <dbReference type="ARBA" id="ARBA00023136"/>
    </source>
</evidence>
<comment type="catalytic activity">
    <reaction evidence="7">
        <text>di-trans,octa-cis-undecaprenyl diphosphate + H2O = di-trans,octa-cis-undecaprenyl phosphate + phosphate + H(+)</text>
        <dbReference type="Rhea" id="RHEA:28094"/>
        <dbReference type="ChEBI" id="CHEBI:15377"/>
        <dbReference type="ChEBI" id="CHEBI:15378"/>
        <dbReference type="ChEBI" id="CHEBI:43474"/>
        <dbReference type="ChEBI" id="CHEBI:58405"/>
        <dbReference type="ChEBI" id="CHEBI:60392"/>
        <dbReference type="EC" id="3.6.1.27"/>
    </reaction>
</comment>
<sequence>MSSTPFGAMPLFRYASLLLLPATAALLLFQLNEPLFLLLNGSLAPTFGEPVWVLLTNLGDGFFLFPLAMLLLRRHRQTWLPLLLTMLVGAVLLNTGKAILGIARPHGVLGAELVNVIGPALNKHAFPSGHTGTIFLLAGIAMLHLKSHLRTLIVALAIGTAISRIAVGAHWPADVLAGAWVGIVSAILGNAWANKVSKSASTIRPQSLDNLKTRLSFVFLGFVAVFTLPFYDNDFQVFGYLVAFQYLLALVALVMSLSELRLLAKAFLAEHQAQLEPQWLAFKQVAFRFIKFGLVGSSGFVVDLMLYSLLSTLFGIPHLAARGGSYWMTATWNWFWNRKVTFASSNDTPKATQWGKYMAMCLISFVPNWGTYYLLTTFAPYFMEHKQLALIAGVAAGMLFNFTIASLFVFTKRRGALVKEQ</sequence>
<feature type="transmembrane region" description="Helical" evidence="8">
    <location>
        <begin position="357"/>
        <end position="375"/>
    </location>
</feature>
<keyword evidence="11" id="KW-1185">Reference proteome</keyword>
<dbReference type="EMBL" id="SWCJ01000001">
    <property type="protein sequence ID" value="TKB58288.1"/>
    <property type="molecule type" value="Genomic_DNA"/>
</dbReference>
<evidence type="ECO:0000313" key="11">
    <source>
        <dbReference type="Proteomes" id="UP000305675"/>
    </source>
</evidence>
<organism evidence="10 11">
    <name type="scientific">Ferrimonas aestuarii</name>
    <dbReference type="NCBI Taxonomy" id="2569539"/>
    <lineage>
        <taxon>Bacteria</taxon>
        <taxon>Pseudomonadati</taxon>
        <taxon>Pseudomonadota</taxon>
        <taxon>Gammaproteobacteria</taxon>
        <taxon>Alteromonadales</taxon>
        <taxon>Ferrimonadaceae</taxon>
        <taxon>Ferrimonas</taxon>
    </lineage>
</organism>